<dbReference type="PROSITE" id="PS50931">
    <property type="entry name" value="HTH_LYSR"/>
    <property type="match status" value="1"/>
</dbReference>
<reference evidence="7 8" key="1">
    <citation type="submission" date="2024-06" db="EMBL/GenBank/DDBJ databases">
        <title>The Natural Products Discovery Center: Release of the First 8490 Sequenced Strains for Exploring Actinobacteria Biosynthetic Diversity.</title>
        <authorList>
            <person name="Kalkreuter E."/>
            <person name="Kautsar S.A."/>
            <person name="Yang D."/>
            <person name="Bader C.D."/>
            <person name="Teijaro C.N."/>
            <person name="Fluegel L."/>
            <person name="Davis C.M."/>
            <person name="Simpson J.R."/>
            <person name="Lauterbach L."/>
            <person name="Steele A.D."/>
            <person name="Gui C."/>
            <person name="Meng S."/>
            <person name="Li G."/>
            <person name="Viehrig K."/>
            <person name="Ye F."/>
            <person name="Su P."/>
            <person name="Kiefer A.F."/>
            <person name="Nichols A."/>
            <person name="Cepeda A.J."/>
            <person name="Yan W."/>
            <person name="Fan B."/>
            <person name="Jiang Y."/>
            <person name="Adhikari A."/>
            <person name="Zheng C.-J."/>
            <person name="Schuster L."/>
            <person name="Cowan T.M."/>
            <person name="Smanski M.J."/>
            <person name="Chevrette M.G."/>
            <person name="De Carvalho L.P.S."/>
            <person name="Shen B."/>
        </authorList>
    </citation>
    <scope>NUCLEOTIDE SEQUENCE [LARGE SCALE GENOMIC DNA]</scope>
    <source>
        <strain evidence="7 8">NPDC047833</strain>
    </source>
</reference>
<feature type="domain" description="HTH lysR-type" evidence="6">
    <location>
        <begin position="1"/>
        <end position="58"/>
    </location>
</feature>
<dbReference type="PANTHER" id="PTHR30346">
    <property type="entry name" value="TRANSCRIPTIONAL DUAL REGULATOR HCAR-RELATED"/>
    <property type="match status" value="1"/>
</dbReference>
<evidence type="ECO:0000256" key="5">
    <source>
        <dbReference type="SAM" id="MobiDB-lite"/>
    </source>
</evidence>
<evidence type="ECO:0000259" key="6">
    <source>
        <dbReference type="PROSITE" id="PS50931"/>
    </source>
</evidence>
<gene>
    <name evidence="7" type="ORF">AB0887_37205</name>
</gene>
<keyword evidence="2" id="KW-0805">Transcription regulation</keyword>
<dbReference type="SUPFAM" id="SSF53850">
    <property type="entry name" value="Periplasmic binding protein-like II"/>
    <property type="match status" value="1"/>
</dbReference>
<feature type="region of interest" description="Disordered" evidence="5">
    <location>
        <begin position="294"/>
        <end position="336"/>
    </location>
</feature>
<dbReference type="Gene3D" id="3.40.190.10">
    <property type="entry name" value="Periplasmic binding protein-like II"/>
    <property type="match status" value="2"/>
</dbReference>
<dbReference type="EMBL" id="JBEYRS010000027">
    <property type="protein sequence ID" value="MEW2367552.1"/>
    <property type="molecule type" value="Genomic_DNA"/>
</dbReference>
<dbReference type="Pfam" id="PF00126">
    <property type="entry name" value="HTH_1"/>
    <property type="match status" value="1"/>
</dbReference>
<dbReference type="Proteomes" id="UP001553843">
    <property type="component" value="Unassembled WGS sequence"/>
</dbReference>
<sequence length="336" mass="35929">MDLTVWRTFVTVCRLGSLSAAATELGYTQSAVSRQIAGLERQLGVPLVQRHARGVRPTPVGEVFRHHALATLNDADRALRAVRDARDGSLSRPLAVGATPSLAAGIVPAAMRRLLDEAAPLQWSLVPGLSSQLHDRVIAGDLDIAVVTDAPPGLPDDPRVERRFLGMDDMVVVLPIDHPLAGHGPVHIRTLADRTWVEDNDGSAALLRQHAARAGVTAHIDLTAADLPGKMALVATGHAIALIPGVLTCSLRTDLTTLALIDPPTRGIYTITRRRDPHPSAASLLDQLATAFGPRRPTHAARQPTETNVDPALRSNAQDLWIGSPGRTHEGRTFPK</sequence>
<evidence type="ECO:0000313" key="8">
    <source>
        <dbReference type="Proteomes" id="UP001553843"/>
    </source>
</evidence>
<dbReference type="InterPro" id="IPR036390">
    <property type="entry name" value="WH_DNA-bd_sf"/>
</dbReference>
<dbReference type="Pfam" id="PF03466">
    <property type="entry name" value="LysR_substrate"/>
    <property type="match status" value="1"/>
</dbReference>
<dbReference type="RefSeq" id="WP_359783609.1">
    <property type="nucleotide sequence ID" value="NZ_JBEYRR010000016.1"/>
</dbReference>
<dbReference type="InterPro" id="IPR000847">
    <property type="entry name" value="LysR_HTH_N"/>
</dbReference>
<accession>A0ABV3M777</accession>
<dbReference type="PRINTS" id="PR00039">
    <property type="entry name" value="HTHLYSR"/>
</dbReference>
<organism evidence="7 8">
    <name type="scientific">Streptomyces huasconensis</name>
    <dbReference type="NCBI Taxonomy" id="1854574"/>
    <lineage>
        <taxon>Bacteria</taxon>
        <taxon>Bacillati</taxon>
        <taxon>Actinomycetota</taxon>
        <taxon>Actinomycetes</taxon>
        <taxon>Kitasatosporales</taxon>
        <taxon>Streptomycetaceae</taxon>
        <taxon>Streptomyces</taxon>
    </lineage>
</organism>
<comment type="similarity">
    <text evidence="1">Belongs to the LysR transcriptional regulatory family.</text>
</comment>
<dbReference type="InterPro" id="IPR005119">
    <property type="entry name" value="LysR_subst-bd"/>
</dbReference>
<evidence type="ECO:0000256" key="4">
    <source>
        <dbReference type="ARBA" id="ARBA00023163"/>
    </source>
</evidence>
<protein>
    <submittedName>
        <fullName evidence="7">LysR family transcriptional regulator</fullName>
    </submittedName>
</protein>
<dbReference type="Gene3D" id="1.10.10.10">
    <property type="entry name" value="Winged helix-like DNA-binding domain superfamily/Winged helix DNA-binding domain"/>
    <property type="match status" value="1"/>
</dbReference>
<evidence type="ECO:0000256" key="1">
    <source>
        <dbReference type="ARBA" id="ARBA00009437"/>
    </source>
</evidence>
<evidence type="ECO:0000256" key="3">
    <source>
        <dbReference type="ARBA" id="ARBA00023125"/>
    </source>
</evidence>
<keyword evidence="4" id="KW-0804">Transcription</keyword>
<dbReference type="InterPro" id="IPR036388">
    <property type="entry name" value="WH-like_DNA-bd_sf"/>
</dbReference>
<evidence type="ECO:0000256" key="2">
    <source>
        <dbReference type="ARBA" id="ARBA00023015"/>
    </source>
</evidence>
<keyword evidence="8" id="KW-1185">Reference proteome</keyword>
<comment type="caution">
    <text evidence="7">The sequence shown here is derived from an EMBL/GenBank/DDBJ whole genome shotgun (WGS) entry which is preliminary data.</text>
</comment>
<name>A0ABV3M777_9ACTN</name>
<dbReference type="SUPFAM" id="SSF46785">
    <property type="entry name" value="Winged helix' DNA-binding domain"/>
    <property type="match status" value="1"/>
</dbReference>
<feature type="compositionally biased region" description="Basic and acidic residues" evidence="5">
    <location>
        <begin position="327"/>
        <end position="336"/>
    </location>
</feature>
<evidence type="ECO:0000313" key="7">
    <source>
        <dbReference type="EMBL" id="MEW2367552.1"/>
    </source>
</evidence>
<proteinExistence type="inferred from homology"/>
<keyword evidence="3" id="KW-0238">DNA-binding</keyword>
<dbReference type="PANTHER" id="PTHR30346:SF29">
    <property type="entry name" value="LYSR SUBSTRATE-BINDING"/>
    <property type="match status" value="1"/>
</dbReference>